<keyword evidence="2" id="KW-1185">Reference proteome</keyword>
<organism evidence="1 2">
    <name type="scientific">Halorubrum aquaticum</name>
    <dbReference type="NCBI Taxonomy" id="387340"/>
    <lineage>
        <taxon>Archaea</taxon>
        <taxon>Methanobacteriati</taxon>
        <taxon>Methanobacteriota</taxon>
        <taxon>Stenosarchaea group</taxon>
        <taxon>Halobacteria</taxon>
        <taxon>Halobacteriales</taxon>
        <taxon>Haloferacaceae</taxon>
        <taxon>Halorubrum</taxon>
    </lineage>
</organism>
<evidence type="ECO:0000313" key="2">
    <source>
        <dbReference type="Proteomes" id="UP000323537"/>
    </source>
</evidence>
<accession>A0A1I3A746</accession>
<sequence length="82" mass="9719">MVDTEYQYVSEFVVSVDRVFSELHVCSTRSFELHIRSVDAVFEVDEIAFESINVRFEVFDAHQGETKERLIPLRHQRKMALR</sequence>
<evidence type="ECO:0000313" key="1">
    <source>
        <dbReference type="EMBL" id="SFH45696.1"/>
    </source>
</evidence>
<name>A0A1I3A746_9EURY</name>
<reference evidence="1 2" key="1">
    <citation type="submission" date="2016-10" db="EMBL/GenBank/DDBJ databases">
        <authorList>
            <person name="Varghese N."/>
            <person name="Submissions S."/>
        </authorList>
    </citation>
    <scope>NUCLEOTIDE SEQUENCE [LARGE SCALE GENOMIC DNA]</scope>
    <source>
        <strain evidence="1 2">CGMCC 1.6377</strain>
    </source>
</reference>
<proteinExistence type="predicted"/>
<gene>
    <name evidence="1" type="ORF">SAMN04488066_104206</name>
</gene>
<protein>
    <submittedName>
        <fullName evidence="1">Uncharacterized protein</fullName>
    </submittedName>
</protein>
<dbReference type="AlphaFoldDB" id="A0A1I3A746"/>
<dbReference type="EMBL" id="FOPZ01000004">
    <property type="protein sequence ID" value="SFH45696.1"/>
    <property type="molecule type" value="Genomic_DNA"/>
</dbReference>
<dbReference type="Proteomes" id="UP000323537">
    <property type="component" value="Unassembled WGS sequence"/>
</dbReference>